<gene>
    <name evidence="2" type="ORF">QN215_03895</name>
</gene>
<dbReference type="InterPro" id="IPR050099">
    <property type="entry name" value="SIS_GmhA/DiaA_subfam"/>
</dbReference>
<sequence>MFQYFDKIRELLDMVEHTERPNILKAIDAIVKANLEKSSIYIFGASHAGILSEELYYRAGGMITINAIFARELMLDRQPITFTSTMERLEGYGTAIASTIEFHRGDILILHSVSGRNPVIIDMAMAAQKKGVCIIALTNLTYSQSVSSRHSSGKRLFELADIVIDNHGEIGDAACNIAGTELKVGPTSTVIGAAILDDVIVEASRAISKKTASQVPVFYSANLEGGDIENKRLVKEYTDMIHYNF</sequence>
<dbReference type="PROSITE" id="PS51464">
    <property type="entry name" value="SIS"/>
    <property type="match status" value="1"/>
</dbReference>
<dbReference type="PANTHER" id="PTHR30390">
    <property type="entry name" value="SEDOHEPTULOSE 7-PHOSPHATE ISOMERASE / DNAA INITIATOR-ASSOCIATING FACTOR FOR REPLICATION INITIATION"/>
    <property type="match status" value="1"/>
</dbReference>
<evidence type="ECO:0000259" key="1">
    <source>
        <dbReference type="PROSITE" id="PS51464"/>
    </source>
</evidence>
<dbReference type="GO" id="GO:0097367">
    <property type="term" value="F:carbohydrate derivative binding"/>
    <property type="evidence" value="ECO:0007669"/>
    <property type="project" value="InterPro"/>
</dbReference>
<dbReference type="InterPro" id="IPR046348">
    <property type="entry name" value="SIS_dom_sf"/>
</dbReference>
<dbReference type="InterPro" id="IPR035472">
    <property type="entry name" value="RpiR-like_SIS"/>
</dbReference>
<dbReference type="KEGG" id="baqk:QN215_03895"/>
<evidence type="ECO:0000313" key="2">
    <source>
        <dbReference type="EMBL" id="XDS45262.1"/>
    </source>
</evidence>
<reference evidence="2" key="1">
    <citation type="submission" date="2023-07" db="EMBL/GenBank/DDBJ databases">
        <title>Bifidobacterium aquikefiriaerophilum sp. nov. and Bifidobacterium eccum sp. nov., isolated from water kefir.</title>
        <authorList>
            <person name="Breselge S."/>
            <person name="Bellassi P."/>
            <person name="Barcenilla C."/>
            <person name="Alvarez-Ordonez A."/>
            <person name="Morelli L."/>
            <person name="Cotter P.D."/>
        </authorList>
    </citation>
    <scope>NUCLEOTIDE SEQUENCE</scope>
    <source>
        <strain evidence="2">WK041_4_12</strain>
    </source>
</reference>
<protein>
    <submittedName>
        <fullName evidence="2">SIS domain-containing protein</fullName>
    </submittedName>
</protein>
<name>A0AB39U8H2_9BIFI</name>
<proteinExistence type="predicted"/>
<accession>A0AB39U8H2</accession>
<dbReference type="Gene3D" id="3.40.50.10490">
    <property type="entry name" value="Glucose-6-phosphate isomerase like protein, domain 1"/>
    <property type="match status" value="1"/>
</dbReference>
<organism evidence="2">
    <name type="scientific">Bifidobacterium aquikefiricola</name>
    <dbReference type="NCBI Taxonomy" id="3059038"/>
    <lineage>
        <taxon>Bacteria</taxon>
        <taxon>Bacillati</taxon>
        <taxon>Actinomycetota</taxon>
        <taxon>Actinomycetes</taxon>
        <taxon>Bifidobacteriales</taxon>
        <taxon>Bifidobacteriaceae</taxon>
        <taxon>Bifidobacterium</taxon>
    </lineage>
</organism>
<dbReference type="AlphaFoldDB" id="A0AB39U8H2"/>
<dbReference type="GO" id="GO:1901135">
    <property type="term" value="P:carbohydrate derivative metabolic process"/>
    <property type="evidence" value="ECO:0007669"/>
    <property type="project" value="InterPro"/>
</dbReference>
<dbReference type="Pfam" id="PF13580">
    <property type="entry name" value="SIS_2"/>
    <property type="match status" value="1"/>
</dbReference>
<dbReference type="SUPFAM" id="SSF53697">
    <property type="entry name" value="SIS domain"/>
    <property type="match status" value="1"/>
</dbReference>
<dbReference type="InterPro" id="IPR001347">
    <property type="entry name" value="SIS_dom"/>
</dbReference>
<dbReference type="CDD" id="cd05013">
    <property type="entry name" value="SIS_RpiR"/>
    <property type="match status" value="1"/>
</dbReference>
<dbReference type="RefSeq" id="WP_369344802.1">
    <property type="nucleotide sequence ID" value="NZ_CP129674.1"/>
</dbReference>
<dbReference type="PANTHER" id="PTHR30390:SF7">
    <property type="entry name" value="PHOSPHOHEPTOSE ISOMERASE"/>
    <property type="match status" value="1"/>
</dbReference>
<dbReference type="NCBIfam" id="NF002805">
    <property type="entry name" value="PRK02947.1"/>
    <property type="match status" value="1"/>
</dbReference>
<feature type="domain" description="SIS" evidence="1">
    <location>
        <begin position="26"/>
        <end position="231"/>
    </location>
</feature>
<dbReference type="EMBL" id="CP129674">
    <property type="protein sequence ID" value="XDS45262.1"/>
    <property type="molecule type" value="Genomic_DNA"/>
</dbReference>